<evidence type="ECO:0000259" key="2">
    <source>
        <dbReference type="Pfam" id="PF03732"/>
    </source>
</evidence>
<feature type="compositionally biased region" description="Basic and acidic residues" evidence="1">
    <location>
        <begin position="454"/>
        <end position="464"/>
    </location>
</feature>
<reference evidence="3" key="1">
    <citation type="journal article" date="2014" name="Nat. Genet.">
        <title>The genome of the stress-tolerant wild tomato species Solanum pennellii.</title>
        <authorList>
            <person name="Bolger A."/>
            <person name="Scossa F."/>
            <person name="Bolger M.E."/>
            <person name="Lanz C."/>
            <person name="Maumus F."/>
            <person name="Tohge T."/>
            <person name="Quesneville H."/>
            <person name="Alseekh S."/>
            <person name="Sorensen I."/>
            <person name="Lichtenstein G."/>
            <person name="Fich E.A."/>
            <person name="Conte M."/>
            <person name="Keller H."/>
            <person name="Schneeberger K."/>
            <person name="Schwacke R."/>
            <person name="Ofner I."/>
            <person name="Vrebalov J."/>
            <person name="Xu Y."/>
            <person name="Osorio S."/>
            <person name="Aflitos S.A."/>
            <person name="Schijlen E."/>
            <person name="Jimenez-Gomez J.M."/>
            <person name="Ryngajllo M."/>
            <person name="Kimura S."/>
            <person name="Kumar R."/>
            <person name="Koenig D."/>
            <person name="Headland L.R."/>
            <person name="Maloof J.N."/>
            <person name="Sinha N."/>
            <person name="van Ham R.C."/>
            <person name="Lankhorst R.K."/>
            <person name="Mao L."/>
            <person name="Vogel A."/>
            <person name="Arsova B."/>
            <person name="Panstruga R."/>
            <person name="Fei Z."/>
            <person name="Rose J.K."/>
            <person name="Zamir D."/>
            <person name="Carrari F."/>
            <person name="Giovannoni J.J."/>
            <person name="Weigel D."/>
            <person name="Usadel B."/>
            <person name="Fernie A.R."/>
        </authorList>
    </citation>
    <scope>NUCLEOTIDE SEQUENCE [LARGE SCALE GENOMIC DNA]</scope>
    <source>
        <strain evidence="3">cv. LA0716</strain>
    </source>
</reference>
<dbReference type="GeneID" id="107009834"/>
<feature type="compositionally biased region" description="Polar residues" evidence="1">
    <location>
        <begin position="412"/>
        <end position="430"/>
    </location>
</feature>
<keyword evidence="3" id="KW-1185">Reference proteome</keyword>
<dbReference type="PANTHER" id="PTHR33223">
    <property type="entry name" value="CCHC-TYPE DOMAIN-CONTAINING PROTEIN"/>
    <property type="match status" value="1"/>
</dbReference>
<feature type="region of interest" description="Disordered" evidence="1">
    <location>
        <begin position="50"/>
        <end position="70"/>
    </location>
</feature>
<evidence type="ECO:0000256" key="1">
    <source>
        <dbReference type="SAM" id="MobiDB-lite"/>
    </source>
</evidence>
<reference evidence="4" key="2">
    <citation type="submission" date="2025-08" db="UniProtKB">
        <authorList>
            <consortium name="RefSeq"/>
        </authorList>
    </citation>
    <scope>IDENTIFICATION</scope>
</reference>
<feature type="region of interest" description="Disordered" evidence="1">
    <location>
        <begin position="412"/>
        <end position="465"/>
    </location>
</feature>
<name>A0ABM1G1K5_SOLPN</name>
<dbReference type="RefSeq" id="XP_015064647.1">
    <property type="nucleotide sequence ID" value="XM_015209161.1"/>
</dbReference>
<feature type="compositionally biased region" description="Polar residues" evidence="1">
    <location>
        <begin position="111"/>
        <end position="130"/>
    </location>
</feature>
<dbReference type="Pfam" id="PF03732">
    <property type="entry name" value="Retrotrans_gag"/>
    <property type="match status" value="1"/>
</dbReference>
<feature type="domain" description="Retrotransposon gag" evidence="2">
    <location>
        <begin position="235"/>
        <end position="322"/>
    </location>
</feature>
<accession>A0ABM1G1K5</accession>
<protein>
    <submittedName>
        <fullName evidence="4">Uncharacterized protein LOC107009834</fullName>
    </submittedName>
</protein>
<sequence length="598" mass="68393">MSLDGELTVEMEEFASMRERMAALRKKNKTFHSNKIDKLWKMGEKYPVYKQGPNIGPDNANLEATEEEDDEEIIYKPPFLEMRVEMQRRQDLPPPGFAANAADGRPPIYFPSSNMDPAQNQPSTPAQNPSYAEHDVHSSELDRYEKQEKEWREKEEVKIDIKEEIKKAMKDPQCIPDIAEFSYEDLCIHPNLDLPEGFKIPKFDTFGGVGNPMAHLRAYCDQLVGVGRDEALLMRLFSRSLCGEAPEWFTSHETRQWPSWNALAKDFINQFDYNVEIVRDRYSLDKMKQKSTESYREFAYRWRKEAARVRPPMSEKEIVEVVVRVQKPEYYDRIMLLFRLKFAEIIKIGETIEDGLKSEKIARVAASPGSSGLLKKKREEIASGVSPNYANVQSSYRAPPPVYQVQAPLYRNSPSNYQAPSPNYQTNPYPRSQDPHPYSRSYQQVPPLQQDNYDPPRPRFEKKPSRNFTTLTKSRIKLYEQLAAAGYIHHVGPEPVDDLIDKEAVSLQTAAPNVITNPFPNHGGGNVNMIETDDDWCGTKKINQIVHDDLEKAVASLSIKEKKKFVILTPVKAVSLVPSKTLIKPKFVVVTTAAQGMT</sequence>
<gene>
    <name evidence="4" type="primary">LOC107009834</name>
</gene>
<dbReference type="InterPro" id="IPR005162">
    <property type="entry name" value="Retrotrans_gag_dom"/>
</dbReference>
<feature type="compositionally biased region" description="Polar residues" evidence="1">
    <location>
        <begin position="440"/>
        <end position="452"/>
    </location>
</feature>
<feature type="compositionally biased region" description="Basic and acidic residues" evidence="1">
    <location>
        <begin position="132"/>
        <end position="150"/>
    </location>
</feature>
<dbReference type="Proteomes" id="UP000694930">
    <property type="component" value="Chromosome 2"/>
</dbReference>
<evidence type="ECO:0000313" key="3">
    <source>
        <dbReference type="Proteomes" id="UP000694930"/>
    </source>
</evidence>
<organism evidence="3 4">
    <name type="scientific">Solanum pennellii</name>
    <name type="common">Tomato</name>
    <name type="synonym">Lycopersicon pennellii</name>
    <dbReference type="NCBI Taxonomy" id="28526"/>
    <lineage>
        <taxon>Eukaryota</taxon>
        <taxon>Viridiplantae</taxon>
        <taxon>Streptophyta</taxon>
        <taxon>Embryophyta</taxon>
        <taxon>Tracheophyta</taxon>
        <taxon>Spermatophyta</taxon>
        <taxon>Magnoliopsida</taxon>
        <taxon>eudicotyledons</taxon>
        <taxon>Gunneridae</taxon>
        <taxon>Pentapetalae</taxon>
        <taxon>asterids</taxon>
        <taxon>lamiids</taxon>
        <taxon>Solanales</taxon>
        <taxon>Solanaceae</taxon>
        <taxon>Solanoideae</taxon>
        <taxon>Solaneae</taxon>
        <taxon>Solanum</taxon>
        <taxon>Solanum subgen. Lycopersicon</taxon>
    </lineage>
</organism>
<feature type="region of interest" description="Disordered" evidence="1">
    <location>
        <begin position="91"/>
        <end position="150"/>
    </location>
</feature>
<proteinExistence type="predicted"/>
<evidence type="ECO:0000313" key="4">
    <source>
        <dbReference type="RefSeq" id="XP_015064647.1"/>
    </source>
</evidence>
<dbReference type="PANTHER" id="PTHR33223:SF8">
    <property type="entry name" value="OS04G0172440 PROTEIN"/>
    <property type="match status" value="1"/>
</dbReference>